<evidence type="ECO:0000313" key="1">
    <source>
        <dbReference type="EMBL" id="KAJ0103157.1"/>
    </source>
</evidence>
<proteinExistence type="predicted"/>
<reference evidence="2" key="1">
    <citation type="journal article" date="2023" name="G3 (Bethesda)">
        <title>Genome assembly and association tests identify interacting loci associated with vigor, precocity, and sex in interspecific pistachio rootstocks.</title>
        <authorList>
            <person name="Palmer W."/>
            <person name="Jacygrad E."/>
            <person name="Sagayaradj S."/>
            <person name="Cavanaugh K."/>
            <person name="Han R."/>
            <person name="Bertier L."/>
            <person name="Beede B."/>
            <person name="Kafkas S."/>
            <person name="Golino D."/>
            <person name="Preece J."/>
            <person name="Michelmore R."/>
        </authorList>
    </citation>
    <scope>NUCLEOTIDE SEQUENCE [LARGE SCALE GENOMIC DNA]</scope>
</reference>
<protein>
    <submittedName>
        <fullName evidence="1">Uncharacterized protein</fullName>
    </submittedName>
</protein>
<organism evidence="1 2">
    <name type="scientific">Pistacia atlantica</name>
    <dbReference type="NCBI Taxonomy" id="434234"/>
    <lineage>
        <taxon>Eukaryota</taxon>
        <taxon>Viridiplantae</taxon>
        <taxon>Streptophyta</taxon>
        <taxon>Embryophyta</taxon>
        <taxon>Tracheophyta</taxon>
        <taxon>Spermatophyta</taxon>
        <taxon>Magnoliopsida</taxon>
        <taxon>eudicotyledons</taxon>
        <taxon>Gunneridae</taxon>
        <taxon>Pentapetalae</taxon>
        <taxon>rosids</taxon>
        <taxon>malvids</taxon>
        <taxon>Sapindales</taxon>
        <taxon>Anacardiaceae</taxon>
        <taxon>Pistacia</taxon>
    </lineage>
</organism>
<accession>A0ACC1BVN0</accession>
<dbReference type="Proteomes" id="UP001164250">
    <property type="component" value="Chromosome 3"/>
</dbReference>
<gene>
    <name evidence="1" type="ORF">Patl1_05168</name>
</gene>
<evidence type="ECO:0000313" key="2">
    <source>
        <dbReference type="Proteomes" id="UP001164250"/>
    </source>
</evidence>
<name>A0ACC1BVN0_9ROSI</name>
<keyword evidence="2" id="KW-1185">Reference proteome</keyword>
<sequence>MEPQPHMRRHSKLMEFPHLSASHKELMAGIISALETRLQSELLPSSVVPPDVEYYQNETGLSQGTLHIRRGLQSSHIDFMLASWLHLQQPNGGGAMNVTNLQVYLKPSINVPHFQLELVQCTPSYMIFFVDLTPRKDLVVNPDYLKTFYEETQLDVYRQKLDQVPEIKPYFSSSLYFRGVVSPTGILVSIKCEDGDGGKDRCEEIIRENVSPIAYEVKWKRGMV</sequence>
<comment type="caution">
    <text evidence="1">The sequence shown here is derived from an EMBL/GenBank/DDBJ whole genome shotgun (WGS) entry which is preliminary data.</text>
</comment>
<dbReference type="EMBL" id="CM047899">
    <property type="protein sequence ID" value="KAJ0103157.1"/>
    <property type="molecule type" value="Genomic_DNA"/>
</dbReference>